<feature type="transmembrane region" description="Helical" evidence="1">
    <location>
        <begin position="6"/>
        <end position="24"/>
    </location>
</feature>
<accession>A0A1L8TPG9</accession>
<reference evidence="2 3" key="1">
    <citation type="submission" date="2014-12" db="EMBL/GenBank/DDBJ databases">
        <title>Draft genome sequences of 29 type strains of Enterococci.</title>
        <authorList>
            <person name="Zhong Z."/>
            <person name="Sun Z."/>
            <person name="Liu W."/>
            <person name="Zhang W."/>
            <person name="Zhang H."/>
        </authorList>
    </citation>
    <scope>NUCLEOTIDE SEQUENCE [LARGE SCALE GENOMIC DNA]</scope>
    <source>
        <strain evidence="2 3">DSM 17122</strain>
    </source>
</reference>
<dbReference type="EMBL" id="JXKQ01000003">
    <property type="protein sequence ID" value="OJG46170.1"/>
    <property type="molecule type" value="Genomic_DNA"/>
</dbReference>
<gene>
    <name evidence="2" type="ORF">RV04_GL001336</name>
</gene>
<dbReference type="RefSeq" id="WP_071857266.1">
    <property type="nucleotide sequence ID" value="NZ_JBHSHK010000001.1"/>
</dbReference>
<evidence type="ECO:0000313" key="3">
    <source>
        <dbReference type="Proteomes" id="UP000182077"/>
    </source>
</evidence>
<keyword evidence="3" id="KW-1185">Reference proteome</keyword>
<sequence length="152" mass="17843">MGSSIAPKILLAIIIICLIIFFFWRWSNKKKQQKAERTEAITVPEKTNDIVAIIEASIQTMQSYKNNLNKYGYVYFQETTPFVVQQLKAEADSLLVAERENQKILIQLQNNYKKLENFYQSEATDPKKTELEVLNHVNKTMITWRNLLKENR</sequence>
<protein>
    <submittedName>
        <fullName evidence="2">Uncharacterized protein</fullName>
    </submittedName>
</protein>
<dbReference type="OrthoDB" id="2184725at2"/>
<name>A0A1L8TPG9_9ENTE</name>
<evidence type="ECO:0000256" key="1">
    <source>
        <dbReference type="SAM" id="Phobius"/>
    </source>
</evidence>
<evidence type="ECO:0000313" key="2">
    <source>
        <dbReference type="EMBL" id="OJG46170.1"/>
    </source>
</evidence>
<keyword evidence="1" id="KW-0472">Membrane</keyword>
<proteinExistence type="predicted"/>
<organism evidence="2 3">
    <name type="scientific">Enterococcus hermanniensis</name>
    <dbReference type="NCBI Taxonomy" id="249189"/>
    <lineage>
        <taxon>Bacteria</taxon>
        <taxon>Bacillati</taxon>
        <taxon>Bacillota</taxon>
        <taxon>Bacilli</taxon>
        <taxon>Lactobacillales</taxon>
        <taxon>Enterococcaceae</taxon>
        <taxon>Enterococcus</taxon>
    </lineage>
</organism>
<comment type="caution">
    <text evidence="2">The sequence shown here is derived from an EMBL/GenBank/DDBJ whole genome shotgun (WGS) entry which is preliminary data.</text>
</comment>
<dbReference type="Proteomes" id="UP000182077">
    <property type="component" value="Unassembled WGS sequence"/>
</dbReference>
<keyword evidence="1" id="KW-1133">Transmembrane helix</keyword>
<keyword evidence="1" id="KW-0812">Transmembrane</keyword>
<dbReference type="AlphaFoldDB" id="A0A1L8TPG9"/>
<dbReference type="STRING" id="249189.RV04_GL001336"/>